<reference evidence="3 4" key="1">
    <citation type="journal article" date="2016" name="Environ. Microbiol.">
        <title>Genomic resolution of a cold subsurface aquifer community provides metabolic insights for novel microbes adapted to high CO concentrations.</title>
        <authorList>
            <person name="Probst A.J."/>
            <person name="Castelle C.J."/>
            <person name="Singh A."/>
            <person name="Brown C.T."/>
            <person name="Anantharaman K."/>
            <person name="Sharon I."/>
            <person name="Hug L.A."/>
            <person name="Burstein D."/>
            <person name="Emerson J.B."/>
            <person name="Thomas B.C."/>
            <person name="Banfield J.F."/>
        </authorList>
    </citation>
    <scope>NUCLEOTIDE SEQUENCE [LARGE SCALE GENOMIC DNA]</scope>
    <source>
        <strain evidence="3">CG1_02_47_37</strain>
    </source>
</reference>
<dbReference type="InterPro" id="IPR051619">
    <property type="entry name" value="TypeII_TA_RNase_PINc/VapC"/>
</dbReference>
<evidence type="ECO:0000313" key="4">
    <source>
        <dbReference type="Proteomes" id="UP000183144"/>
    </source>
</evidence>
<dbReference type="STRING" id="1805034.AUJ59_01730"/>
<feature type="domain" description="PIN" evidence="2">
    <location>
        <begin position="8"/>
        <end position="125"/>
    </location>
</feature>
<sequence>MAENTNAVIDASLVLAWLMPDERGEAVNRIFEAKKQFYSPKLLLYELINGLKMAVIRNRISWQEAGQAIVLFRRLGLRLVDQESQEEKILNLAKKLNLTVYDAAYAALAKKLKLKLLSLDKKLAKL</sequence>
<dbReference type="InterPro" id="IPR002716">
    <property type="entry name" value="PIN_dom"/>
</dbReference>
<keyword evidence="1" id="KW-0460">Magnesium</keyword>
<proteinExistence type="predicted"/>
<dbReference type="AlphaFoldDB" id="A0A1J4RPL9"/>
<organism evidence="3 4">
    <name type="scientific">Candidatus Beckwithbacteria bacterium CG1_02_47_37</name>
    <dbReference type="NCBI Taxonomy" id="1805034"/>
    <lineage>
        <taxon>Bacteria</taxon>
        <taxon>Candidatus Beckwithiibacteriota</taxon>
    </lineage>
</organism>
<dbReference type="InterPro" id="IPR044153">
    <property type="entry name" value="PIN_Pae0151-like"/>
</dbReference>
<comment type="caution">
    <text evidence="3">The sequence shown here is derived from an EMBL/GenBank/DDBJ whole genome shotgun (WGS) entry which is preliminary data.</text>
</comment>
<dbReference type="InterPro" id="IPR029060">
    <property type="entry name" value="PIN-like_dom_sf"/>
</dbReference>
<dbReference type="EMBL" id="MNUI01000033">
    <property type="protein sequence ID" value="OIN89353.1"/>
    <property type="molecule type" value="Genomic_DNA"/>
</dbReference>
<dbReference type="CDD" id="cd09873">
    <property type="entry name" value="PIN_Pae0151-like"/>
    <property type="match status" value="1"/>
</dbReference>
<gene>
    <name evidence="3" type="ORF">AUJ59_01730</name>
</gene>
<dbReference type="Pfam" id="PF01850">
    <property type="entry name" value="PIN"/>
    <property type="match status" value="1"/>
</dbReference>
<accession>A0A1J4RPL9</accession>
<evidence type="ECO:0000256" key="1">
    <source>
        <dbReference type="ARBA" id="ARBA00022842"/>
    </source>
</evidence>
<dbReference type="PANTHER" id="PTHR35901">
    <property type="entry name" value="RIBONUCLEASE VAPC3"/>
    <property type="match status" value="1"/>
</dbReference>
<dbReference type="Gene3D" id="3.40.50.1010">
    <property type="entry name" value="5'-nuclease"/>
    <property type="match status" value="1"/>
</dbReference>
<evidence type="ECO:0000313" key="3">
    <source>
        <dbReference type="EMBL" id="OIN89353.1"/>
    </source>
</evidence>
<protein>
    <recommendedName>
        <fullName evidence="2">PIN domain-containing protein</fullName>
    </recommendedName>
</protein>
<dbReference type="Proteomes" id="UP000183144">
    <property type="component" value="Unassembled WGS sequence"/>
</dbReference>
<dbReference type="SUPFAM" id="SSF88723">
    <property type="entry name" value="PIN domain-like"/>
    <property type="match status" value="1"/>
</dbReference>
<name>A0A1J4RPL9_9BACT</name>
<dbReference type="PANTHER" id="PTHR35901:SF1">
    <property type="entry name" value="EXONUCLEASE VAPC9"/>
    <property type="match status" value="1"/>
</dbReference>
<evidence type="ECO:0000259" key="2">
    <source>
        <dbReference type="Pfam" id="PF01850"/>
    </source>
</evidence>